<dbReference type="PROSITE" id="PS50042">
    <property type="entry name" value="CNMP_BINDING_3"/>
    <property type="match status" value="1"/>
</dbReference>
<dbReference type="Pfam" id="PF00027">
    <property type="entry name" value="cNMP_binding"/>
    <property type="match status" value="1"/>
</dbReference>
<dbReference type="PANTHER" id="PTHR23011">
    <property type="entry name" value="CYCLIC NUCLEOTIDE-BINDING DOMAIN CONTAINING PROTEIN"/>
    <property type="match status" value="1"/>
</dbReference>
<organism evidence="3 4">
    <name type="scientific">Desmophyllum pertusum</name>
    <dbReference type="NCBI Taxonomy" id="174260"/>
    <lineage>
        <taxon>Eukaryota</taxon>
        <taxon>Metazoa</taxon>
        <taxon>Cnidaria</taxon>
        <taxon>Anthozoa</taxon>
        <taxon>Hexacorallia</taxon>
        <taxon>Scleractinia</taxon>
        <taxon>Caryophylliina</taxon>
        <taxon>Caryophylliidae</taxon>
        <taxon>Desmophyllum</taxon>
    </lineage>
</organism>
<dbReference type="PANTHER" id="PTHR23011:SF43">
    <property type="entry name" value="CYCLIC NUCLEOTIDE-BINDING DOMAIN-CONTAINING PROTEIN 2"/>
    <property type="match status" value="1"/>
</dbReference>
<dbReference type="CDD" id="cd00038">
    <property type="entry name" value="CAP_ED"/>
    <property type="match status" value="1"/>
</dbReference>
<evidence type="ECO:0000256" key="1">
    <source>
        <dbReference type="SAM" id="MobiDB-lite"/>
    </source>
</evidence>
<reference evidence="3" key="1">
    <citation type="submission" date="2023-01" db="EMBL/GenBank/DDBJ databases">
        <title>Genome assembly of the deep-sea coral Lophelia pertusa.</title>
        <authorList>
            <person name="Herrera S."/>
            <person name="Cordes E."/>
        </authorList>
    </citation>
    <scope>NUCLEOTIDE SEQUENCE</scope>
    <source>
        <strain evidence="3">USNM1676648</strain>
        <tissue evidence="3">Polyp</tissue>
    </source>
</reference>
<dbReference type="Proteomes" id="UP001163046">
    <property type="component" value="Unassembled WGS sequence"/>
</dbReference>
<name>A0A9X0CSP1_9CNID</name>
<dbReference type="AlphaFoldDB" id="A0A9X0CSP1"/>
<protein>
    <recommendedName>
        <fullName evidence="2">Cyclic nucleotide-binding domain-containing protein</fullName>
    </recommendedName>
</protein>
<sequence length="738" mass="84732">MIDLELSRELDERGARAAAVLYSWTRMAMKSKKTAKTLLKRQDRLEGAALCWLKDEALRWTQRISWRIMLTGGTVTCAETTSCVRSGKPLSDTQTWRMKISWKILDAENAPLGYSEDEVFYNDPSASLRRTASAGPVLVRPTSSMKGSTAPENLLELRGSEYTGEPLDCDLTAAIRKQSAKRRIKRIMEAEKERAEQERIEEEQRLKEERRRRSDTPYEASTKFRWATRVVIVLGRVLRALVSYSADMIPETATQRSFRTLRDNSEVKEILFNKSLYQRGKSQYAYVPEWAKKILMKSAMERSENELSQLHSMLKGLTSYDKFTYRIQLAMCRAMTYLKVEHPRVVLRKGHIGVSFYFIFSGSVFVNVEELLTKTGHVMWHTAITLNRGDSFGELALLRNIKRTASVVVREDTELLVVEKNVFSKTCPRIFDKELADKIQFCKSLTLFEQWTDDALKNVCFEAQIQEWKANKIIVKDSSKELEWIYLCMQSINRLNIIIYRATMSESESDSEDEVTGAEKILEAMELSYKDEPHAKGDTSYIVNEEDEEDEDEDGTEEKLPEIEIVPTELERRDKRVSENFTELIKSESKTGKLNKDVVYLNIASMKSGDIFDVSEVLRPTGRTLMLVSKGAVLLRIKRHDFFRYSTKQTLRQARKVVEELDYPPRRSSIAHTTSAVFGTVKKCTASIYRERRTREVLTSRNLIRTEHARGKETADTGSCCSLSVETGKIRSISVICV</sequence>
<gene>
    <name evidence="3" type="ORF">OS493_009397</name>
</gene>
<dbReference type="InterPro" id="IPR018488">
    <property type="entry name" value="cNMP-bd_CS"/>
</dbReference>
<dbReference type="InterPro" id="IPR014710">
    <property type="entry name" value="RmlC-like_jellyroll"/>
</dbReference>
<evidence type="ECO:0000259" key="2">
    <source>
        <dbReference type="PROSITE" id="PS50042"/>
    </source>
</evidence>
<dbReference type="PROSITE" id="PS00889">
    <property type="entry name" value="CNMP_BINDING_2"/>
    <property type="match status" value="1"/>
</dbReference>
<comment type="caution">
    <text evidence="3">The sequence shown here is derived from an EMBL/GenBank/DDBJ whole genome shotgun (WGS) entry which is preliminary data.</text>
</comment>
<proteinExistence type="predicted"/>
<feature type="region of interest" description="Disordered" evidence="1">
    <location>
        <begin position="191"/>
        <end position="214"/>
    </location>
</feature>
<dbReference type="SUPFAM" id="SSF51206">
    <property type="entry name" value="cAMP-binding domain-like"/>
    <property type="match status" value="1"/>
</dbReference>
<dbReference type="Gene3D" id="2.60.120.10">
    <property type="entry name" value="Jelly Rolls"/>
    <property type="match status" value="1"/>
</dbReference>
<dbReference type="EMBL" id="MU826829">
    <property type="protein sequence ID" value="KAJ7374066.1"/>
    <property type="molecule type" value="Genomic_DNA"/>
</dbReference>
<evidence type="ECO:0000313" key="3">
    <source>
        <dbReference type="EMBL" id="KAJ7374066.1"/>
    </source>
</evidence>
<dbReference type="InterPro" id="IPR000595">
    <property type="entry name" value="cNMP-bd_dom"/>
</dbReference>
<dbReference type="InterPro" id="IPR018490">
    <property type="entry name" value="cNMP-bd_dom_sf"/>
</dbReference>
<dbReference type="OrthoDB" id="166212at2759"/>
<feature type="domain" description="Cyclic nucleotide-binding" evidence="2">
    <location>
        <begin position="346"/>
        <end position="425"/>
    </location>
</feature>
<dbReference type="GO" id="GO:0007283">
    <property type="term" value="P:spermatogenesis"/>
    <property type="evidence" value="ECO:0007669"/>
    <property type="project" value="TreeGrafter"/>
</dbReference>
<keyword evidence="4" id="KW-1185">Reference proteome</keyword>
<accession>A0A9X0CSP1</accession>
<dbReference type="GO" id="GO:0030552">
    <property type="term" value="F:cAMP binding"/>
    <property type="evidence" value="ECO:0007669"/>
    <property type="project" value="TreeGrafter"/>
</dbReference>
<evidence type="ECO:0000313" key="4">
    <source>
        <dbReference type="Proteomes" id="UP001163046"/>
    </source>
</evidence>